<feature type="region of interest" description="Disordered" evidence="8">
    <location>
        <begin position="138"/>
        <end position="180"/>
    </location>
</feature>
<keyword evidence="11" id="KW-0489">Methyltransferase</keyword>
<dbReference type="PANTHER" id="PTHR42872:SF6">
    <property type="entry name" value="PROTEIN-GLUTAMATE METHYLESTERASE_PROTEIN-GLUTAMINE GLUTAMINASE"/>
    <property type="match status" value="1"/>
</dbReference>
<evidence type="ECO:0000259" key="9">
    <source>
        <dbReference type="PROSITE" id="PS50110"/>
    </source>
</evidence>
<dbReference type="Pfam" id="PF00072">
    <property type="entry name" value="Response_reg"/>
    <property type="match status" value="1"/>
</dbReference>
<keyword evidence="3 6" id="KW-0378">Hydrolase</keyword>
<dbReference type="SUPFAM" id="SSF52738">
    <property type="entry name" value="Methylesterase CheB, C-terminal domain"/>
    <property type="match status" value="1"/>
</dbReference>
<dbReference type="CDD" id="cd16432">
    <property type="entry name" value="CheB_Rec"/>
    <property type="match status" value="1"/>
</dbReference>
<feature type="domain" description="Response regulatory" evidence="9">
    <location>
        <begin position="7"/>
        <end position="124"/>
    </location>
</feature>
<evidence type="ECO:0000256" key="5">
    <source>
        <dbReference type="ARBA" id="ARBA00048267"/>
    </source>
</evidence>
<dbReference type="SMART" id="SM00448">
    <property type="entry name" value="REC"/>
    <property type="match status" value="1"/>
</dbReference>
<dbReference type="InterPro" id="IPR008248">
    <property type="entry name" value="CheB-like"/>
</dbReference>
<dbReference type="SUPFAM" id="SSF52172">
    <property type="entry name" value="CheY-like"/>
    <property type="match status" value="1"/>
</dbReference>
<dbReference type="InterPro" id="IPR035909">
    <property type="entry name" value="CheB_C"/>
</dbReference>
<name>A0ABS1EYJ6_9PROT</name>
<dbReference type="GO" id="GO:0008168">
    <property type="term" value="F:methyltransferase activity"/>
    <property type="evidence" value="ECO:0007669"/>
    <property type="project" value="UniProtKB-KW"/>
</dbReference>
<dbReference type="PANTHER" id="PTHR42872">
    <property type="entry name" value="PROTEIN-GLUTAMATE METHYLESTERASE/PROTEIN-GLUTAMINE GLUTAMINASE"/>
    <property type="match status" value="1"/>
</dbReference>
<dbReference type="Gene3D" id="3.40.50.180">
    <property type="entry name" value="Methylesterase CheB, C-terminal domain"/>
    <property type="match status" value="1"/>
</dbReference>
<dbReference type="RefSeq" id="WP_200190409.1">
    <property type="nucleotide sequence ID" value="NZ_JAENHM010000007.1"/>
</dbReference>
<evidence type="ECO:0000256" key="6">
    <source>
        <dbReference type="PROSITE-ProRule" id="PRU00050"/>
    </source>
</evidence>
<reference evidence="12" key="1">
    <citation type="submission" date="2021-01" db="EMBL/GenBank/DDBJ databases">
        <title>Genome public.</title>
        <authorList>
            <person name="Liu C."/>
            <person name="Sun Q."/>
        </authorList>
    </citation>
    <scope>NUCLEOTIDE SEQUENCE [LARGE SCALE GENOMIC DNA]</scope>
    <source>
        <strain evidence="12">YIM B02556</strain>
    </source>
</reference>
<dbReference type="EC" id="3.1.1.61" evidence="4"/>
<protein>
    <recommendedName>
        <fullName evidence="4">protein-glutamate methylesterase</fullName>
        <ecNumber evidence="4">3.1.1.61</ecNumber>
    </recommendedName>
</protein>
<evidence type="ECO:0000256" key="3">
    <source>
        <dbReference type="ARBA" id="ARBA00022801"/>
    </source>
</evidence>
<evidence type="ECO:0000256" key="2">
    <source>
        <dbReference type="ARBA" id="ARBA00022500"/>
    </source>
</evidence>
<dbReference type="EMBL" id="JAENHM010000007">
    <property type="protein sequence ID" value="MBK1836203.1"/>
    <property type="molecule type" value="Genomic_DNA"/>
</dbReference>
<evidence type="ECO:0000256" key="4">
    <source>
        <dbReference type="ARBA" id="ARBA00039140"/>
    </source>
</evidence>
<dbReference type="CDD" id="cd17541">
    <property type="entry name" value="REC_CheB-like"/>
    <property type="match status" value="1"/>
</dbReference>
<organism evidence="11 12">
    <name type="scientific">Azospirillum endophyticum</name>
    <dbReference type="NCBI Taxonomy" id="2800326"/>
    <lineage>
        <taxon>Bacteria</taxon>
        <taxon>Pseudomonadati</taxon>
        <taxon>Pseudomonadota</taxon>
        <taxon>Alphaproteobacteria</taxon>
        <taxon>Rhodospirillales</taxon>
        <taxon>Azospirillaceae</taxon>
        <taxon>Azospirillum</taxon>
    </lineage>
</organism>
<evidence type="ECO:0000256" key="1">
    <source>
        <dbReference type="ARBA" id="ARBA00022490"/>
    </source>
</evidence>
<feature type="active site" evidence="6">
    <location>
        <position position="192"/>
    </location>
</feature>
<keyword evidence="11" id="KW-0808">Transferase</keyword>
<dbReference type="NCBIfam" id="NF001965">
    <property type="entry name" value="PRK00742.1"/>
    <property type="match status" value="1"/>
</dbReference>
<dbReference type="Gene3D" id="3.40.50.2300">
    <property type="match status" value="1"/>
</dbReference>
<dbReference type="InterPro" id="IPR001789">
    <property type="entry name" value="Sig_transdc_resp-reg_receiver"/>
</dbReference>
<dbReference type="GO" id="GO:0032259">
    <property type="term" value="P:methylation"/>
    <property type="evidence" value="ECO:0007669"/>
    <property type="project" value="UniProtKB-KW"/>
</dbReference>
<dbReference type="PROSITE" id="PS50110">
    <property type="entry name" value="RESPONSE_REGULATORY"/>
    <property type="match status" value="1"/>
</dbReference>
<dbReference type="Pfam" id="PF01339">
    <property type="entry name" value="CheB_methylest"/>
    <property type="match status" value="1"/>
</dbReference>
<evidence type="ECO:0000259" key="10">
    <source>
        <dbReference type="PROSITE" id="PS50122"/>
    </source>
</evidence>
<proteinExistence type="predicted"/>
<comment type="caution">
    <text evidence="11">The sequence shown here is derived from an EMBL/GenBank/DDBJ whole genome shotgun (WGS) entry which is preliminary data.</text>
</comment>
<feature type="compositionally biased region" description="Low complexity" evidence="8">
    <location>
        <begin position="149"/>
        <end position="166"/>
    </location>
</feature>
<keyword evidence="7" id="KW-0597">Phosphoprotein</keyword>
<gene>
    <name evidence="11" type="primary">cheB</name>
    <name evidence="11" type="ORF">JHL17_02150</name>
</gene>
<accession>A0ABS1EYJ6</accession>
<evidence type="ECO:0000313" key="11">
    <source>
        <dbReference type="EMBL" id="MBK1836203.1"/>
    </source>
</evidence>
<keyword evidence="2 6" id="KW-0145">Chemotaxis</keyword>
<dbReference type="GO" id="GO:0008984">
    <property type="term" value="F:protein-glutamate methylesterase activity"/>
    <property type="evidence" value="ECO:0007669"/>
    <property type="project" value="UniProtKB-EC"/>
</dbReference>
<keyword evidence="12" id="KW-1185">Reference proteome</keyword>
<evidence type="ECO:0000313" key="12">
    <source>
        <dbReference type="Proteomes" id="UP000652760"/>
    </source>
</evidence>
<comment type="catalytic activity">
    <reaction evidence="5">
        <text>[protein]-L-glutamate 5-O-methyl ester + H2O = L-glutamyl-[protein] + methanol + H(+)</text>
        <dbReference type="Rhea" id="RHEA:23236"/>
        <dbReference type="Rhea" id="RHEA-COMP:10208"/>
        <dbReference type="Rhea" id="RHEA-COMP:10311"/>
        <dbReference type="ChEBI" id="CHEBI:15377"/>
        <dbReference type="ChEBI" id="CHEBI:15378"/>
        <dbReference type="ChEBI" id="CHEBI:17790"/>
        <dbReference type="ChEBI" id="CHEBI:29973"/>
        <dbReference type="ChEBI" id="CHEBI:82795"/>
        <dbReference type="EC" id="3.1.1.61"/>
    </reaction>
</comment>
<feature type="modified residue" description="4-aspartylphosphate" evidence="7">
    <location>
        <position position="58"/>
    </location>
</feature>
<dbReference type="Proteomes" id="UP000652760">
    <property type="component" value="Unassembled WGS sequence"/>
</dbReference>
<dbReference type="PIRSF" id="PIRSF000876">
    <property type="entry name" value="RR_chemtxs_CheB"/>
    <property type="match status" value="1"/>
</dbReference>
<feature type="domain" description="CheB-type methylesterase" evidence="10">
    <location>
        <begin position="175"/>
        <end position="364"/>
    </location>
</feature>
<evidence type="ECO:0000256" key="8">
    <source>
        <dbReference type="SAM" id="MobiDB-lite"/>
    </source>
</evidence>
<feature type="active site" evidence="6">
    <location>
        <position position="313"/>
    </location>
</feature>
<evidence type="ECO:0000256" key="7">
    <source>
        <dbReference type="PROSITE-ProRule" id="PRU00169"/>
    </source>
</evidence>
<sequence>MTDPRIRLLVVDDSNFVRVALRKMLELAPDIEIVGEARNGAEALRLSRKLKPHVVAMDLNMPIMDGIESVQAIAAEKGPPCIMVSNETSEGAAATIRALETGAVDFVCKNSSFVTFDMASIERQLTEKVRHWGRWRMASTGTSSDDQTAEVVPASAPAPAAGAIPEPLSPPSRLPHPGGHGHRPDLVVVGVSTGGPVALVELLGALGPLPCPLVVAQHMPASFTTGFAASLARSLGRPVEEGGDGAALKPGAVAILRGGADWTVRRSAPGRFTLHAADPAGAIYHPSADRLFRSAAEAAESPVAVVLTGMGDDGTAGATAFAERRFPVLVQDPATCAVDGMPRSAIRAGVATEVLPVAVIARKLNVLFTLSR</sequence>
<feature type="active site" evidence="6">
    <location>
        <position position="218"/>
    </location>
</feature>
<dbReference type="InterPro" id="IPR011006">
    <property type="entry name" value="CheY-like_superfamily"/>
</dbReference>
<dbReference type="PROSITE" id="PS50122">
    <property type="entry name" value="CHEB"/>
    <property type="match status" value="1"/>
</dbReference>
<dbReference type="InterPro" id="IPR000673">
    <property type="entry name" value="Sig_transdc_resp-reg_Me-estase"/>
</dbReference>
<keyword evidence="1" id="KW-0963">Cytoplasm</keyword>